<keyword evidence="3" id="KW-1185">Reference proteome</keyword>
<dbReference type="CDD" id="cd00338">
    <property type="entry name" value="Ser_Recombinase"/>
    <property type="match status" value="1"/>
</dbReference>
<dbReference type="EMBL" id="AP024412">
    <property type="protein sequence ID" value="BCR35199.1"/>
    <property type="molecule type" value="Genomic_DNA"/>
</dbReference>
<dbReference type="PANTHER" id="PTHR30461:SF23">
    <property type="entry name" value="DNA RECOMBINASE-RELATED"/>
    <property type="match status" value="1"/>
</dbReference>
<keyword evidence="1" id="KW-0175">Coiled coil</keyword>
<dbReference type="RefSeq" id="WP_176239073.1">
    <property type="nucleotide sequence ID" value="NZ_AP024412.1"/>
</dbReference>
<dbReference type="PROSITE" id="PS51737">
    <property type="entry name" value="RECOMBINASE_DNA_BIND"/>
    <property type="match status" value="1"/>
</dbReference>
<proteinExistence type="predicted"/>
<dbReference type="PANTHER" id="PTHR30461">
    <property type="entry name" value="DNA-INVERTASE FROM LAMBDOID PROPHAGE"/>
    <property type="match status" value="1"/>
</dbReference>
<dbReference type="Pfam" id="PF07508">
    <property type="entry name" value="Recombinase"/>
    <property type="match status" value="1"/>
</dbReference>
<dbReference type="PROSITE" id="PS51736">
    <property type="entry name" value="RECOMBINASES_3"/>
    <property type="match status" value="1"/>
</dbReference>
<dbReference type="InterPro" id="IPR038109">
    <property type="entry name" value="DNA_bind_recomb_sf"/>
</dbReference>
<dbReference type="Gene3D" id="3.40.50.1390">
    <property type="entry name" value="Resolvase, N-terminal catalytic domain"/>
    <property type="match status" value="1"/>
</dbReference>
<evidence type="ECO:0000256" key="1">
    <source>
        <dbReference type="SAM" id="Coils"/>
    </source>
</evidence>
<dbReference type="InterPro" id="IPR011109">
    <property type="entry name" value="DNA_bind_recombinase_dom"/>
</dbReference>
<dbReference type="Proteomes" id="UP000620133">
    <property type="component" value="Chromosome"/>
</dbReference>
<protein>
    <submittedName>
        <fullName evidence="2">Integrase</fullName>
    </submittedName>
</protein>
<dbReference type="SMART" id="SM00857">
    <property type="entry name" value="Resolvase"/>
    <property type="match status" value="1"/>
</dbReference>
<dbReference type="InterPro" id="IPR036162">
    <property type="entry name" value="Resolvase-like_N_sf"/>
</dbReference>
<dbReference type="SUPFAM" id="SSF53041">
    <property type="entry name" value="Resolvase-like"/>
    <property type="match status" value="1"/>
</dbReference>
<accession>A0A7U9THL6</accession>
<feature type="coiled-coil region" evidence="1">
    <location>
        <begin position="357"/>
        <end position="443"/>
    </location>
</feature>
<dbReference type="InterPro" id="IPR006119">
    <property type="entry name" value="Resolv_N"/>
</dbReference>
<dbReference type="KEGG" id="manr:MPAN_000920"/>
<evidence type="ECO:0000313" key="2">
    <source>
        <dbReference type="EMBL" id="BCR35199.1"/>
    </source>
</evidence>
<name>A0A7U9THL6_9MOLU</name>
<dbReference type="Pfam" id="PF00239">
    <property type="entry name" value="Resolvase"/>
    <property type="match status" value="1"/>
</dbReference>
<gene>
    <name evidence="2" type="primary">int</name>
    <name evidence="2" type="ORF">MPAN_000920</name>
</gene>
<reference evidence="2" key="1">
    <citation type="submission" date="2021-01" db="EMBL/GenBank/DDBJ databases">
        <title>Draft genome sequence of Acholeplasmataceae bacterium strain Mahy22.</title>
        <authorList>
            <person name="Watanabe M."/>
            <person name="Kojima H."/>
            <person name="Fukui M."/>
        </authorList>
    </citation>
    <scope>NUCLEOTIDE SEQUENCE</scope>
    <source>
        <strain evidence="2">Mahy22</strain>
    </source>
</reference>
<organism evidence="2 3">
    <name type="scientific">Mariniplasma anaerobium</name>
    <dbReference type="NCBI Taxonomy" id="2735436"/>
    <lineage>
        <taxon>Bacteria</taxon>
        <taxon>Bacillati</taxon>
        <taxon>Mycoplasmatota</taxon>
        <taxon>Mollicutes</taxon>
        <taxon>Acholeplasmatales</taxon>
        <taxon>Acholeplasmataceae</taxon>
        <taxon>Mariniplasma</taxon>
    </lineage>
</organism>
<dbReference type="AlphaFoldDB" id="A0A7U9THL6"/>
<dbReference type="GO" id="GO:0000150">
    <property type="term" value="F:DNA strand exchange activity"/>
    <property type="evidence" value="ECO:0007669"/>
    <property type="project" value="InterPro"/>
</dbReference>
<dbReference type="InterPro" id="IPR050639">
    <property type="entry name" value="SSR_resolvase"/>
</dbReference>
<dbReference type="Gene3D" id="3.90.1750.20">
    <property type="entry name" value="Putative Large Serine Recombinase, Chain B, Domain 2"/>
    <property type="match status" value="1"/>
</dbReference>
<evidence type="ECO:0000313" key="3">
    <source>
        <dbReference type="Proteomes" id="UP000620133"/>
    </source>
</evidence>
<sequence>MKRYASCYCRYSSDKQQQQSIDHQLERIEAFCKKHDITLIEQYIDEAQTGTSDQRKAFQRMIEDSEHSKWGYLLVYDLSRLARNVEDQMFYQKILKQHGIMIISVEEKFDSSPEGHLFSLITAGINEYYSKHLAKRSFAGVMQNAKKGIAIGGIPPLGFDVDENKHYIINKKEAESVKIIFNKTAAGWSRQEIKDYLNEEGYLSKRGRPFSNSFYEILRNRKYIGEYVFNLSTKKKSRGKRSDRVNNEDDIVRIPGGLPQIIDKQTFDKVQHMLNKRRNSSVIEFKPTKYLMSGRLECGYCGMAYSGGASFSKRRNIPYAYYGHLNYKQGRCKSKDIPVLYIDNWVKEFVIKDFLSMNNLSERTKDINDQIKIERDKIKQEIKALKSRMSSIETILQEKAKQLVSSNFSIFALEDAEETKNEMAKIERELRQKQRRMELLKRITNEKLAKTIKKFKNLWKSKENYDDLGKFIYEMLSRLVITNEIIKAYINYDMITRKLCDFDIEIASIDRSLLMRIWRN</sequence>
<dbReference type="GO" id="GO:0003677">
    <property type="term" value="F:DNA binding"/>
    <property type="evidence" value="ECO:0007669"/>
    <property type="project" value="InterPro"/>
</dbReference>